<evidence type="ECO:0000256" key="6">
    <source>
        <dbReference type="ARBA" id="ARBA00022801"/>
    </source>
</evidence>
<dbReference type="InterPro" id="IPR001650">
    <property type="entry name" value="Helicase_C-like"/>
</dbReference>
<proteinExistence type="inferred from homology"/>
<dbReference type="SMART" id="SM00487">
    <property type="entry name" value="DEXDc"/>
    <property type="match status" value="1"/>
</dbReference>
<comment type="subcellular location">
    <subcellularLocation>
        <location evidence="2">Nucleus</location>
        <location evidence="2">Nucleolus</location>
    </subcellularLocation>
</comment>
<reference evidence="17 18" key="1">
    <citation type="journal article" date="2011" name="Proc. Natl. Acad. Sci. U.S.A.">
        <title>Evolutionary erosion of yeast sex chromosomes by mating-type switching accidents.</title>
        <authorList>
            <person name="Gordon J.L."/>
            <person name="Armisen D."/>
            <person name="Proux-Wera E."/>
            <person name="Oheigeartaigh S.S."/>
            <person name="Byrne K.P."/>
            <person name="Wolfe K.H."/>
        </authorList>
    </citation>
    <scope>NUCLEOTIDE SEQUENCE [LARGE SCALE GENOMIC DNA]</scope>
    <source>
        <strain evidence="18">ATCC MYA-139 / BCRC 22969 / CBS 8797 / CCRC 22969 / KCTC 17520 / NBRC 10181 / NCYC 3082</strain>
    </source>
</reference>
<evidence type="ECO:0000259" key="16">
    <source>
        <dbReference type="PROSITE" id="PS51194"/>
    </source>
</evidence>
<keyword evidence="7 13" id="KW-0347">Helicase</keyword>
<dbReference type="GO" id="GO:0016787">
    <property type="term" value="F:hydrolase activity"/>
    <property type="evidence" value="ECO:0007669"/>
    <property type="project" value="UniProtKB-KW"/>
</dbReference>
<dbReference type="SMART" id="SM00490">
    <property type="entry name" value="HELICc"/>
    <property type="match status" value="1"/>
</dbReference>
<dbReference type="GO" id="GO:0000464">
    <property type="term" value="P:endonucleolytic cleavage in ITS1 upstream of 5.8S rRNA from tricistronic rRNA transcript (SSU-rRNA, 5.8S rRNA, LSU-rRNA)"/>
    <property type="evidence" value="ECO:0007669"/>
    <property type="project" value="EnsemblFungi"/>
</dbReference>
<dbReference type="GO" id="GO:0005524">
    <property type="term" value="F:ATP binding"/>
    <property type="evidence" value="ECO:0007669"/>
    <property type="project" value="UniProtKB-UniRule"/>
</dbReference>
<dbReference type="GO" id="GO:0003723">
    <property type="term" value="F:RNA binding"/>
    <property type="evidence" value="ECO:0007669"/>
    <property type="project" value="UniProtKB-UniRule"/>
</dbReference>
<dbReference type="PROSITE" id="PS51192">
    <property type="entry name" value="HELICASE_ATP_BIND_1"/>
    <property type="match status" value="1"/>
</dbReference>
<keyword evidence="5 13" id="KW-0547">Nucleotide-binding</keyword>
<sequence length="756" mass="84564">MSANDDGMILNFVTSSGSAADEATGTKKITGGRWKDRRKLRMQLQPKPNKREQEEEGLADDLEPKKKKHESDRKNAEQRSGKIGNRQTKSLDDKLTNENHNTGGRSNKGQLPPNTPGAQIVSSLFTSNRDIATSKNTNAKDESALVNPSNAPLTGDDFESLHTNETLVQHLKGKMEITKPTSIQKKVIPHLISPKNDNDLFINAQTGSGKTLAFLLPIVSQILDMKSHVHRKSGCFALVIAPTRELASQIYQVALQLTQCCHFLVPCLLIGGERKKSEKARLRKGCNFIVGTPGRVLDHLQNTKVAREQLSSSLRYIILDEGDKLMELGFEETLTDILKIVHGIPLNSSKFPSLPNRIIHILCSATTKGHVKKLGDVVLQNYKLISGKEKGKYSKSELAAVPDQLKQTITIVPPKLRLVTLGGELNNITKRHYHSNEDAEPGVTTRTMVFLSCSDSVEFHYEAFSSADSAYKNCVSDSVRELTRGSTVLPCFDLSKQPQVVLYKLHGSLSQPIRSSTLKHFSTDNDATKGKHLIMFCTDVASRGLDLPDVGAVIELDPPFSVEDHLHRIGRTARAGRSGESLLFLLPGEEEGYMDHIRKYHPLGWSLVKYDEDILEPAFKALHVERSDKQQYRDENKKEVLNWDTNATTWHLNVERRILEDSTFKSVALKAYMSHVRAYTTHISSEKQFFNVKCLHLGHLAKSFGLRERPKSMGMQNNKNGKDSSENKKPSKEGAKNKMWRMARNAVKESVSEFNY</sequence>
<feature type="region of interest" description="Disordered" evidence="14">
    <location>
        <begin position="14"/>
        <end position="120"/>
    </location>
</feature>
<dbReference type="EC" id="3.6.4.13" evidence="13"/>
<keyword evidence="9 13" id="KW-0694">RNA-binding</keyword>
<accession>J7S5N4</accession>
<feature type="domain" description="Helicase C-terminal" evidence="16">
    <location>
        <begin position="427"/>
        <end position="616"/>
    </location>
</feature>
<keyword evidence="8 13" id="KW-0067">ATP-binding</keyword>
<dbReference type="GeneID" id="34524941"/>
<feature type="domain" description="Helicase ATP-binding" evidence="15">
    <location>
        <begin position="191"/>
        <end position="385"/>
    </location>
</feature>
<evidence type="ECO:0000256" key="14">
    <source>
        <dbReference type="SAM" id="MobiDB-lite"/>
    </source>
</evidence>
<dbReference type="InterPro" id="IPR014001">
    <property type="entry name" value="Helicase_ATP-bd"/>
</dbReference>
<evidence type="ECO:0000256" key="11">
    <source>
        <dbReference type="ARBA" id="ARBA00037933"/>
    </source>
</evidence>
<dbReference type="OMA" id="AVHIKAD"/>
<evidence type="ECO:0000313" key="17">
    <source>
        <dbReference type="EMBL" id="CCK69261.1"/>
    </source>
</evidence>
<dbReference type="KEGG" id="kng:KNAG_0C01480"/>
<organism evidence="17 18">
    <name type="scientific">Huiozyma naganishii (strain ATCC MYA-139 / BCRC 22969 / CBS 8797 / KCTC 17520 / NBRC 10181 / NCYC 3082 / Yp74L-3)</name>
    <name type="common">Yeast</name>
    <name type="synonym">Kazachstania naganishii</name>
    <dbReference type="NCBI Taxonomy" id="1071383"/>
    <lineage>
        <taxon>Eukaryota</taxon>
        <taxon>Fungi</taxon>
        <taxon>Dikarya</taxon>
        <taxon>Ascomycota</taxon>
        <taxon>Saccharomycotina</taxon>
        <taxon>Saccharomycetes</taxon>
        <taxon>Saccharomycetales</taxon>
        <taxon>Saccharomycetaceae</taxon>
        <taxon>Huiozyma</taxon>
    </lineage>
</organism>
<reference evidence="18" key="2">
    <citation type="submission" date="2012-08" db="EMBL/GenBank/DDBJ databases">
        <title>Genome sequence of Kazachstania naganishii.</title>
        <authorList>
            <person name="Gordon J.L."/>
            <person name="Armisen D."/>
            <person name="Proux-Wera E."/>
            <person name="OhEigeartaigh S.S."/>
            <person name="Byrne K.P."/>
            <person name="Wolfe K.H."/>
        </authorList>
    </citation>
    <scope>NUCLEOTIDE SEQUENCE [LARGE SCALE GENOMIC DNA]</scope>
    <source>
        <strain evidence="18">ATCC MYA-139 / BCRC 22969 / CBS 8797 / CCRC 22969 / KCTC 17520 / NBRC 10181 / NCYC 3082</strain>
    </source>
</reference>
<dbReference type="eggNOG" id="KOG0348">
    <property type="taxonomic scope" value="Eukaryota"/>
</dbReference>
<evidence type="ECO:0000256" key="1">
    <source>
        <dbReference type="ARBA" id="ARBA00003706"/>
    </source>
</evidence>
<dbReference type="STRING" id="1071383.J7S5N4"/>
<feature type="region of interest" description="Disordered" evidence="14">
    <location>
        <begin position="134"/>
        <end position="157"/>
    </location>
</feature>
<dbReference type="CDD" id="cd18787">
    <property type="entry name" value="SF2_C_DEAD"/>
    <property type="match status" value="1"/>
</dbReference>
<name>J7S5N4_HUIN7</name>
<feature type="region of interest" description="Disordered" evidence="14">
    <location>
        <begin position="707"/>
        <end position="741"/>
    </location>
</feature>
<evidence type="ECO:0000256" key="4">
    <source>
        <dbReference type="ARBA" id="ARBA00022552"/>
    </source>
</evidence>
<evidence type="ECO:0000256" key="8">
    <source>
        <dbReference type="ARBA" id="ARBA00022840"/>
    </source>
</evidence>
<dbReference type="Pfam" id="PF13959">
    <property type="entry name" value="CTE_SPB4"/>
    <property type="match status" value="1"/>
</dbReference>
<comment type="catalytic activity">
    <reaction evidence="12 13">
        <text>ATP + H2O = ADP + phosphate + H(+)</text>
        <dbReference type="Rhea" id="RHEA:13065"/>
        <dbReference type="ChEBI" id="CHEBI:15377"/>
        <dbReference type="ChEBI" id="CHEBI:15378"/>
        <dbReference type="ChEBI" id="CHEBI:30616"/>
        <dbReference type="ChEBI" id="CHEBI:43474"/>
        <dbReference type="ChEBI" id="CHEBI:456216"/>
        <dbReference type="EC" id="3.6.4.13"/>
    </reaction>
</comment>
<dbReference type="PROSITE" id="PS51194">
    <property type="entry name" value="HELICASE_CTER"/>
    <property type="match status" value="1"/>
</dbReference>
<comment type="function">
    <text evidence="1">ATP-binding RNA helicase involved in the biogenesis of 60S ribosomal subunits and is required for the normal formation of 25S and 5.8S rRNAs.</text>
</comment>
<dbReference type="Pfam" id="PF00270">
    <property type="entry name" value="DEAD"/>
    <property type="match status" value="1"/>
</dbReference>
<dbReference type="InterPro" id="IPR027417">
    <property type="entry name" value="P-loop_NTPase"/>
</dbReference>
<keyword evidence="3" id="KW-0690">Ribosome biogenesis</keyword>
<evidence type="ECO:0000256" key="9">
    <source>
        <dbReference type="ARBA" id="ARBA00022884"/>
    </source>
</evidence>
<protein>
    <recommendedName>
        <fullName evidence="13">ATP-dependent RNA helicase</fullName>
        <ecNumber evidence="13">3.6.4.13</ecNumber>
    </recommendedName>
</protein>
<dbReference type="GO" id="GO:0003724">
    <property type="term" value="F:RNA helicase activity"/>
    <property type="evidence" value="ECO:0007669"/>
    <property type="project" value="UniProtKB-EC"/>
</dbReference>
<keyword evidence="18" id="KW-1185">Reference proteome</keyword>
<keyword evidence="10" id="KW-0539">Nucleus</keyword>
<dbReference type="Gene3D" id="3.40.50.300">
    <property type="entry name" value="P-loop containing nucleotide triphosphate hydrolases"/>
    <property type="match status" value="2"/>
</dbReference>
<evidence type="ECO:0000256" key="7">
    <source>
        <dbReference type="ARBA" id="ARBA00022806"/>
    </source>
</evidence>
<dbReference type="EMBL" id="HE978316">
    <property type="protein sequence ID" value="CCK69261.1"/>
    <property type="molecule type" value="Genomic_DNA"/>
</dbReference>
<keyword evidence="4" id="KW-0698">rRNA processing</keyword>
<evidence type="ECO:0000256" key="2">
    <source>
        <dbReference type="ARBA" id="ARBA00004604"/>
    </source>
</evidence>
<evidence type="ECO:0000256" key="12">
    <source>
        <dbReference type="ARBA" id="ARBA00047984"/>
    </source>
</evidence>
<dbReference type="Proteomes" id="UP000006310">
    <property type="component" value="Chromosome 3"/>
</dbReference>
<evidence type="ECO:0000256" key="13">
    <source>
        <dbReference type="RuleBase" id="RU365068"/>
    </source>
</evidence>
<evidence type="ECO:0000256" key="3">
    <source>
        <dbReference type="ARBA" id="ARBA00022517"/>
    </source>
</evidence>
<dbReference type="CDD" id="cd17949">
    <property type="entry name" value="DEADc_DDX31"/>
    <property type="match status" value="1"/>
</dbReference>
<dbReference type="SUPFAM" id="SSF52540">
    <property type="entry name" value="P-loop containing nucleoside triphosphate hydrolases"/>
    <property type="match status" value="2"/>
</dbReference>
<feature type="compositionally biased region" description="Basic and acidic residues" evidence="14">
    <location>
        <begin position="69"/>
        <end position="80"/>
    </location>
</feature>
<feature type="compositionally biased region" description="Polar residues" evidence="14">
    <location>
        <begin position="98"/>
        <end position="109"/>
    </location>
</feature>
<comment type="domain">
    <text evidence="13">The Q motif is unique to and characteristic of the DEAD box family of RNA helicases and controls ATP binding and hydrolysis.</text>
</comment>
<keyword evidence="6 13" id="KW-0378">Hydrolase</keyword>
<dbReference type="FunFam" id="3.40.50.300:FF:002326">
    <property type="entry name" value="ATP-dependent RNA helicase DBP7"/>
    <property type="match status" value="1"/>
</dbReference>
<evidence type="ECO:0000256" key="5">
    <source>
        <dbReference type="ARBA" id="ARBA00022741"/>
    </source>
</evidence>
<dbReference type="HOGENOM" id="CLU_003041_26_2_1"/>
<evidence type="ECO:0000259" key="15">
    <source>
        <dbReference type="PROSITE" id="PS51192"/>
    </source>
</evidence>
<feature type="compositionally biased region" description="Basic and acidic residues" evidence="14">
    <location>
        <begin position="720"/>
        <end position="736"/>
    </location>
</feature>
<evidence type="ECO:0000313" key="18">
    <source>
        <dbReference type="Proteomes" id="UP000006310"/>
    </source>
</evidence>
<dbReference type="PANTHER" id="PTHR24031">
    <property type="entry name" value="RNA HELICASE"/>
    <property type="match status" value="1"/>
</dbReference>
<comment type="similarity">
    <text evidence="11">Belongs to the DEAD box helicase family. DDX31/DBP7 subfamily.</text>
</comment>
<evidence type="ECO:0000256" key="10">
    <source>
        <dbReference type="ARBA" id="ARBA00023242"/>
    </source>
</evidence>
<dbReference type="InterPro" id="IPR011545">
    <property type="entry name" value="DEAD/DEAH_box_helicase_dom"/>
</dbReference>
<comment type="function">
    <text evidence="13">RNA helicase.</text>
</comment>
<dbReference type="InterPro" id="IPR025313">
    <property type="entry name" value="SPB4-like_CTE"/>
</dbReference>
<dbReference type="RefSeq" id="XP_022463507.1">
    <property type="nucleotide sequence ID" value="XM_022606853.1"/>
</dbReference>
<dbReference type="Pfam" id="PF00271">
    <property type="entry name" value="Helicase_C"/>
    <property type="match status" value="1"/>
</dbReference>
<dbReference type="AlphaFoldDB" id="J7S5N4"/>
<dbReference type="GO" id="GO:0005730">
    <property type="term" value="C:nucleolus"/>
    <property type="evidence" value="ECO:0007669"/>
    <property type="project" value="UniProtKB-SubCell"/>
</dbReference>
<gene>
    <name evidence="17" type="primary">KNAG0C01480</name>
    <name evidence="17" type="ordered locus">KNAG_0C01480</name>
</gene>
<dbReference type="OrthoDB" id="422663at2759"/>
<dbReference type="SMART" id="SM01178">
    <property type="entry name" value="DUF4217"/>
    <property type="match status" value="1"/>
</dbReference>